<dbReference type="InterPro" id="IPR019734">
    <property type="entry name" value="TPR_rpt"/>
</dbReference>
<dbReference type="InterPro" id="IPR005158">
    <property type="entry name" value="BTAD"/>
</dbReference>
<keyword evidence="3 5" id="KW-0238">DNA-binding</keyword>
<dbReference type="InterPro" id="IPR036388">
    <property type="entry name" value="WH-like_DNA-bd_sf"/>
</dbReference>
<dbReference type="InterPro" id="IPR016032">
    <property type="entry name" value="Sig_transdc_resp-reg_C-effctor"/>
</dbReference>
<dbReference type="Gene3D" id="1.25.40.10">
    <property type="entry name" value="Tetratricopeptide repeat domain"/>
    <property type="match status" value="3"/>
</dbReference>
<evidence type="ECO:0000256" key="2">
    <source>
        <dbReference type="ARBA" id="ARBA00023015"/>
    </source>
</evidence>
<dbReference type="InterPro" id="IPR027417">
    <property type="entry name" value="P-loop_NTPase"/>
</dbReference>
<dbReference type="InterPro" id="IPR051677">
    <property type="entry name" value="AfsR-DnrI-RedD_regulator"/>
</dbReference>
<feature type="DNA-binding region" description="OmpR/PhoB-type" evidence="5">
    <location>
        <begin position="1"/>
        <end position="89"/>
    </location>
</feature>
<dbReference type="Gene3D" id="1.10.10.10">
    <property type="entry name" value="Winged helix-like DNA-binding domain superfamily/Winged helix DNA-binding domain"/>
    <property type="match status" value="1"/>
</dbReference>
<dbReference type="Pfam" id="PF03704">
    <property type="entry name" value="BTAD"/>
    <property type="match status" value="1"/>
</dbReference>
<dbReference type="SUPFAM" id="SSF46894">
    <property type="entry name" value="C-terminal effector domain of the bipartite response regulators"/>
    <property type="match status" value="1"/>
</dbReference>
<organism evidence="7 8">
    <name type="scientific">Kibdelosporangium persicum</name>
    <dbReference type="NCBI Taxonomy" id="2698649"/>
    <lineage>
        <taxon>Bacteria</taxon>
        <taxon>Bacillati</taxon>
        <taxon>Actinomycetota</taxon>
        <taxon>Actinomycetes</taxon>
        <taxon>Pseudonocardiales</taxon>
        <taxon>Pseudonocardiaceae</taxon>
        <taxon>Kibdelosporangium</taxon>
    </lineage>
</organism>
<dbReference type="PANTHER" id="PTHR35807:SF1">
    <property type="entry name" value="TRANSCRIPTIONAL REGULATOR REDD"/>
    <property type="match status" value="1"/>
</dbReference>
<keyword evidence="4" id="KW-0804">Transcription</keyword>
<dbReference type="PANTHER" id="PTHR35807">
    <property type="entry name" value="TRANSCRIPTIONAL REGULATOR REDD-RELATED"/>
    <property type="match status" value="1"/>
</dbReference>
<evidence type="ECO:0000259" key="6">
    <source>
        <dbReference type="PROSITE" id="PS51755"/>
    </source>
</evidence>
<evidence type="ECO:0000313" key="7">
    <source>
        <dbReference type="EMBL" id="NRN65012.1"/>
    </source>
</evidence>
<sequence length="923" mass="99789">MTRQVGVLGPLTIHVAGQEVRLPAAKQRCLLGLLALTAGEVVGRDEIIDVLWPRKTPRSCSELVTGYVSRLRRAGMMIDLVGTGYRLVADTDLRAFETLAAQDSLAEALACWRGPVLADLPDELRDHPRAIAAAQRRLEVVLEFADRAIQAGRHADAVARLRQLDEPLHEGLHAKLGLALAGSGEQAAALRLFTDIRRRLADELGIEPSAELRAAHHQVLRQDIPRPAARPAQLTADITGFTGRAEYLSQLDDLSTAPAVVIAGMPGVGKTALAVHWGHRVRDQFPDGQLQADLRGQNVLGRFLRMLGVPPRGVPADPDEAAALYRTLLSGKRMLILLDNATGASQIRPLLPGTPGSLVLITSRNRMDGLVARDGARHLILTTLPVAEAHELLANLGVPNDGIAELAELCAHLPLALRITAADLAAHPQRPLEEHIALLRNGNRLAALEVHGDEQSAVRAAFATSYQALDRQAAELFRLLAWIPGPDFGVDVASYLLGAPAERLLDTLATAHLVQPTTHGRYTYHDLLRLYGRELGPSPIDRFHDWCLGNLRSATDLLYAAEFPAVTGHPGTPVPFTGPHDALAWLDAERATLVATITEAPDVLAWQMAALLRGYFSIHPHVIDWEIIATRALRAAQATRDIRGEIVSLNSLAELRMRQCRPAEALTHAARALAMSRDIDWDVGETTALTQLAFGHAAVGDFDDASAHANALAGRNEVGRMLGMMVLGLVASWRGDLPTAIDCYSTTLRLSETFGEANCAVASLAALADIHRELGDIEQARRLLAEAERFSDVPLKRPVQSNLLCAHAQLHSELGEHDTALSYAHSAITVAATLGDPSFESGTLETLGSVCHRRGDHREAIRHYFRALDLAVRGGQKHTEARVHLGLAAALTSLNDDVQAASHVERATRIARAAGFENLPARR</sequence>
<reference evidence="7 8" key="1">
    <citation type="submission" date="2020-01" db="EMBL/GenBank/DDBJ databases">
        <title>Kibdelosporangium persica a novel Actinomycetes from a hot desert in Iran.</title>
        <authorList>
            <person name="Safaei N."/>
            <person name="Zaburannyi N."/>
            <person name="Mueller R."/>
            <person name="Wink J."/>
        </authorList>
    </citation>
    <scope>NUCLEOTIDE SEQUENCE [LARGE SCALE GENOMIC DNA]</scope>
    <source>
        <strain evidence="7 8">4NS15</strain>
    </source>
</reference>
<comment type="similarity">
    <text evidence="1">Belongs to the AfsR/DnrI/RedD regulatory family.</text>
</comment>
<evidence type="ECO:0000256" key="5">
    <source>
        <dbReference type="PROSITE-ProRule" id="PRU01091"/>
    </source>
</evidence>
<dbReference type="RefSeq" id="WP_173128226.1">
    <property type="nucleotide sequence ID" value="NZ_CBCSGW010000040.1"/>
</dbReference>
<dbReference type="PRINTS" id="PR00364">
    <property type="entry name" value="DISEASERSIST"/>
</dbReference>
<keyword evidence="8" id="KW-1185">Reference proteome</keyword>
<evidence type="ECO:0000256" key="3">
    <source>
        <dbReference type="ARBA" id="ARBA00023125"/>
    </source>
</evidence>
<dbReference type="SMART" id="SM00028">
    <property type="entry name" value="TPR"/>
    <property type="match status" value="6"/>
</dbReference>
<dbReference type="SUPFAM" id="SSF48452">
    <property type="entry name" value="TPR-like"/>
    <property type="match status" value="3"/>
</dbReference>
<comment type="caution">
    <text evidence="7">The sequence shown here is derived from an EMBL/GenBank/DDBJ whole genome shotgun (WGS) entry which is preliminary data.</text>
</comment>
<proteinExistence type="inferred from homology"/>
<name>A0ABX2F261_9PSEU</name>
<dbReference type="SMART" id="SM00862">
    <property type="entry name" value="Trans_reg_C"/>
    <property type="match status" value="1"/>
</dbReference>
<accession>A0ABX2F261</accession>
<dbReference type="SUPFAM" id="SSF52540">
    <property type="entry name" value="P-loop containing nucleoside triphosphate hydrolases"/>
    <property type="match status" value="1"/>
</dbReference>
<dbReference type="Pfam" id="PF13424">
    <property type="entry name" value="TPR_12"/>
    <property type="match status" value="2"/>
</dbReference>
<dbReference type="CDD" id="cd15831">
    <property type="entry name" value="BTAD"/>
    <property type="match status" value="1"/>
</dbReference>
<dbReference type="PROSITE" id="PS51755">
    <property type="entry name" value="OMPR_PHOB"/>
    <property type="match status" value="1"/>
</dbReference>
<protein>
    <submittedName>
        <fullName evidence="7">DNA-binding transcriptional activator of the SARP family</fullName>
    </submittedName>
</protein>
<evidence type="ECO:0000256" key="4">
    <source>
        <dbReference type="ARBA" id="ARBA00023163"/>
    </source>
</evidence>
<dbReference type="SMART" id="SM01043">
    <property type="entry name" value="BTAD"/>
    <property type="match status" value="1"/>
</dbReference>
<evidence type="ECO:0000256" key="1">
    <source>
        <dbReference type="ARBA" id="ARBA00005820"/>
    </source>
</evidence>
<keyword evidence="2" id="KW-0805">Transcription regulation</keyword>
<evidence type="ECO:0000313" key="8">
    <source>
        <dbReference type="Proteomes" id="UP000763557"/>
    </source>
</evidence>
<feature type="domain" description="OmpR/PhoB-type" evidence="6">
    <location>
        <begin position="1"/>
        <end position="89"/>
    </location>
</feature>
<dbReference type="EMBL" id="JAAATY010000005">
    <property type="protein sequence ID" value="NRN65012.1"/>
    <property type="molecule type" value="Genomic_DNA"/>
</dbReference>
<dbReference type="InterPro" id="IPR011990">
    <property type="entry name" value="TPR-like_helical_dom_sf"/>
</dbReference>
<dbReference type="GO" id="GO:0003677">
    <property type="term" value="F:DNA binding"/>
    <property type="evidence" value="ECO:0007669"/>
    <property type="project" value="UniProtKB-KW"/>
</dbReference>
<dbReference type="InterPro" id="IPR001867">
    <property type="entry name" value="OmpR/PhoB-type_DNA-bd"/>
</dbReference>
<dbReference type="Proteomes" id="UP000763557">
    <property type="component" value="Unassembled WGS sequence"/>
</dbReference>
<gene>
    <name evidence="7" type="ORF">GC106_22220</name>
</gene>